<dbReference type="InterPro" id="IPR001611">
    <property type="entry name" value="Leu-rich_rpt"/>
</dbReference>
<evidence type="ECO:0000256" key="2">
    <source>
        <dbReference type="ARBA" id="ARBA00022614"/>
    </source>
</evidence>
<gene>
    <name evidence="4" type="ORF">WJX84_012028</name>
</gene>
<keyword evidence="2" id="KW-0433">Leucine-rich repeat</keyword>
<keyword evidence="3" id="KW-0677">Repeat</keyword>
<organism evidence="4 5">
    <name type="scientific">Apatococcus fuscideae</name>
    <dbReference type="NCBI Taxonomy" id="2026836"/>
    <lineage>
        <taxon>Eukaryota</taxon>
        <taxon>Viridiplantae</taxon>
        <taxon>Chlorophyta</taxon>
        <taxon>core chlorophytes</taxon>
        <taxon>Trebouxiophyceae</taxon>
        <taxon>Chlorellales</taxon>
        <taxon>Chlorellaceae</taxon>
        <taxon>Apatococcus</taxon>
    </lineage>
</organism>
<dbReference type="InterPro" id="IPR042655">
    <property type="entry name" value="LRC72"/>
</dbReference>
<dbReference type="PANTHER" id="PTHR46759:SF1">
    <property type="entry name" value="LEUCINE-RICH REPEAT-CONTAINING PROTEIN 72"/>
    <property type="match status" value="1"/>
</dbReference>
<keyword evidence="5" id="KW-1185">Reference proteome</keyword>
<comment type="subcellular location">
    <subcellularLocation>
        <location evidence="1">Cytoplasm</location>
        <location evidence="1">Cytoskeleton</location>
        <location evidence="1">Cilium axoneme</location>
    </subcellularLocation>
</comment>
<dbReference type="AlphaFoldDB" id="A0AAW1TI68"/>
<accession>A0AAW1TI68</accession>
<dbReference type="GO" id="GO:0005930">
    <property type="term" value="C:axoneme"/>
    <property type="evidence" value="ECO:0007669"/>
    <property type="project" value="UniProtKB-SubCell"/>
</dbReference>
<dbReference type="InterPro" id="IPR032675">
    <property type="entry name" value="LRR_dom_sf"/>
</dbReference>
<evidence type="ECO:0000313" key="4">
    <source>
        <dbReference type="EMBL" id="KAK9867929.1"/>
    </source>
</evidence>
<protein>
    <submittedName>
        <fullName evidence="4">Uncharacterized protein</fullName>
    </submittedName>
</protein>
<evidence type="ECO:0000313" key="5">
    <source>
        <dbReference type="Proteomes" id="UP001485043"/>
    </source>
</evidence>
<dbReference type="InterPro" id="IPR003591">
    <property type="entry name" value="Leu-rich_rpt_typical-subtyp"/>
</dbReference>
<dbReference type="EMBL" id="JALJOV010000055">
    <property type="protein sequence ID" value="KAK9867929.1"/>
    <property type="molecule type" value="Genomic_DNA"/>
</dbReference>
<sequence length="180" mass="19992">MTCLQTLWLARNRLRSLEGLAWASQLRMLFVQSNQLLCLEPSLRQLQSLQVLDVSCNLLQNLDDCLATLKSLRNLSDLMLQDNPCYREDICVPQPASVQPSRSAPLAYSAWKIPPPAGCKEAIKAAALGRSMDASALKLTQHGRICSDDYVAKDVWKYCGQQNAATDLLGTARARLSMRI</sequence>
<dbReference type="PROSITE" id="PS51450">
    <property type="entry name" value="LRR"/>
    <property type="match status" value="2"/>
</dbReference>
<dbReference type="Gene3D" id="3.80.10.10">
    <property type="entry name" value="Ribonuclease Inhibitor"/>
    <property type="match status" value="1"/>
</dbReference>
<reference evidence="4 5" key="1">
    <citation type="journal article" date="2024" name="Nat. Commun.">
        <title>Phylogenomics reveals the evolutionary origins of lichenization in chlorophyte algae.</title>
        <authorList>
            <person name="Puginier C."/>
            <person name="Libourel C."/>
            <person name="Otte J."/>
            <person name="Skaloud P."/>
            <person name="Haon M."/>
            <person name="Grisel S."/>
            <person name="Petersen M."/>
            <person name="Berrin J.G."/>
            <person name="Delaux P.M."/>
            <person name="Dal Grande F."/>
            <person name="Keller J."/>
        </authorList>
    </citation>
    <scope>NUCLEOTIDE SEQUENCE [LARGE SCALE GENOMIC DNA]</scope>
    <source>
        <strain evidence="4 5">SAG 2523</strain>
    </source>
</reference>
<proteinExistence type="predicted"/>
<dbReference type="PANTHER" id="PTHR46759">
    <property type="entry name" value="LEUCINE-RICH REPEAT-CONTAINING PROTEIN 72"/>
    <property type="match status" value="1"/>
</dbReference>
<dbReference type="SUPFAM" id="SSF52075">
    <property type="entry name" value="Outer arm dynein light chain 1"/>
    <property type="match status" value="1"/>
</dbReference>
<evidence type="ECO:0000256" key="1">
    <source>
        <dbReference type="ARBA" id="ARBA00004430"/>
    </source>
</evidence>
<name>A0AAW1TI68_9CHLO</name>
<dbReference type="Proteomes" id="UP001485043">
    <property type="component" value="Unassembled WGS sequence"/>
</dbReference>
<comment type="caution">
    <text evidence="4">The sequence shown here is derived from an EMBL/GenBank/DDBJ whole genome shotgun (WGS) entry which is preliminary data.</text>
</comment>
<dbReference type="SMART" id="SM00369">
    <property type="entry name" value="LRR_TYP"/>
    <property type="match status" value="2"/>
</dbReference>
<evidence type="ECO:0000256" key="3">
    <source>
        <dbReference type="ARBA" id="ARBA00022737"/>
    </source>
</evidence>